<evidence type="ECO:0000313" key="5">
    <source>
        <dbReference type="EMBL" id="SMO86855.1"/>
    </source>
</evidence>
<proteinExistence type="inferred from homology"/>
<dbReference type="Pfam" id="PF00496">
    <property type="entry name" value="SBP_bac_5"/>
    <property type="match status" value="1"/>
</dbReference>
<dbReference type="PANTHER" id="PTHR30290:SF38">
    <property type="entry name" value="D,D-DIPEPTIDE-BINDING PERIPLASMIC PROTEIN DDPA-RELATED"/>
    <property type="match status" value="1"/>
</dbReference>
<organism evidence="5 6">
    <name type="scientific">Paracoccus laeviglucosivorans</name>
    <dbReference type="NCBI Taxonomy" id="1197861"/>
    <lineage>
        <taxon>Bacteria</taxon>
        <taxon>Pseudomonadati</taxon>
        <taxon>Pseudomonadota</taxon>
        <taxon>Alphaproteobacteria</taxon>
        <taxon>Rhodobacterales</taxon>
        <taxon>Paracoccaceae</taxon>
        <taxon>Paracoccus</taxon>
    </lineage>
</organism>
<evidence type="ECO:0000256" key="1">
    <source>
        <dbReference type="ARBA" id="ARBA00004418"/>
    </source>
</evidence>
<dbReference type="Gene3D" id="3.10.105.10">
    <property type="entry name" value="Dipeptide-binding Protein, Domain 3"/>
    <property type="match status" value="1"/>
</dbReference>
<dbReference type="CDD" id="cd08517">
    <property type="entry name" value="PBP2_NikA_DppA_OppA_like_13"/>
    <property type="match status" value="1"/>
</dbReference>
<dbReference type="InterPro" id="IPR030678">
    <property type="entry name" value="Peptide/Ni-bd"/>
</dbReference>
<dbReference type="RefSeq" id="WP_142664008.1">
    <property type="nucleotide sequence ID" value="NZ_FXTK01000015.1"/>
</dbReference>
<dbReference type="GO" id="GO:0043190">
    <property type="term" value="C:ATP-binding cassette (ABC) transporter complex"/>
    <property type="evidence" value="ECO:0007669"/>
    <property type="project" value="InterPro"/>
</dbReference>
<dbReference type="Gene3D" id="3.40.190.10">
    <property type="entry name" value="Periplasmic binding protein-like II"/>
    <property type="match status" value="1"/>
</dbReference>
<dbReference type="PROSITE" id="PS51318">
    <property type="entry name" value="TAT"/>
    <property type="match status" value="1"/>
</dbReference>
<dbReference type="PIRSF" id="PIRSF002741">
    <property type="entry name" value="MppA"/>
    <property type="match status" value="1"/>
</dbReference>
<feature type="domain" description="Solute-binding protein family 5" evidence="4">
    <location>
        <begin position="82"/>
        <end position="443"/>
    </location>
</feature>
<gene>
    <name evidence="5" type="ORF">SAMN06265221_11541</name>
</gene>
<dbReference type="OrthoDB" id="9803988at2"/>
<evidence type="ECO:0000259" key="4">
    <source>
        <dbReference type="Pfam" id="PF00496"/>
    </source>
</evidence>
<dbReference type="GO" id="GO:0030288">
    <property type="term" value="C:outer membrane-bounded periplasmic space"/>
    <property type="evidence" value="ECO:0007669"/>
    <property type="project" value="UniProtKB-ARBA"/>
</dbReference>
<name>A0A521ESG2_9RHOB</name>
<keyword evidence="3" id="KW-0732">Signal</keyword>
<dbReference type="InterPro" id="IPR006311">
    <property type="entry name" value="TAT_signal"/>
</dbReference>
<dbReference type="GO" id="GO:0015833">
    <property type="term" value="P:peptide transport"/>
    <property type="evidence" value="ECO:0007669"/>
    <property type="project" value="TreeGrafter"/>
</dbReference>
<dbReference type="EMBL" id="FXTK01000015">
    <property type="protein sequence ID" value="SMO86855.1"/>
    <property type="molecule type" value="Genomic_DNA"/>
</dbReference>
<dbReference type="PANTHER" id="PTHR30290">
    <property type="entry name" value="PERIPLASMIC BINDING COMPONENT OF ABC TRANSPORTER"/>
    <property type="match status" value="1"/>
</dbReference>
<dbReference type="SUPFAM" id="SSF53850">
    <property type="entry name" value="Periplasmic binding protein-like II"/>
    <property type="match status" value="1"/>
</dbReference>
<sequence>MEHNDKISRRGVLMGTAALAAGLALPAGKVLAQKAQSGGTAVIALSAEPPVISALGHTAYYTVFVSAKTNEGLLTYDFDLNPKPQLATEWTISDDGLRYDFTLRQGVKWHDGQPFTAKDVAFSINTIREVHPRGRNTFANLDRIETSDDHHVSLILRAPAPYLIRALAAAETPIVAAHVYATGNPLENPAQNAPIGTGPYLFREWVRGSHIVYDRNPDYWDAPKPAIDQLVIRFLPDAAARTAAIESGEVHVAPGEPIPLADLARIEQNPELGLEWNGYQYANGVRRVEFNLDRPIFQDRRVRKAFAHVIDPHVLLNVTNYGYGAVLNGPIHPALKDYHFADLPLHEISADKAEALLDEAGHARADGGIRFSVALDYVPGSEGTRRGAEYIRQALQQIGVDAQIRAQDFATYTKRVYTDRDWDFLYNGMSNLFDPQVGVQRLYWSKNFKPGVPFSNGAHYQNPEVDKLLEASAVQNDHEARRQEWRRVQEILHEDVPSIYTVTSPEHTVFSRKLAGHTPDGTGLFGNAADLHFVA</sequence>
<evidence type="ECO:0000313" key="6">
    <source>
        <dbReference type="Proteomes" id="UP000319014"/>
    </source>
</evidence>
<dbReference type="InterPro" id="IPR039424">
    <property type="entry name" value="SBP_5"/>
</dbReference>
<comment type="subcellular location">
    <subcellularLocation>
        <location evidence="1">Periplasm</location>
    </subcellularLocation>
</comment>
<dbReference type="Proteomes" id="UP000319014">
    <property type="component" value="Unassembled WGS sequence"/>
</dbReference>
<accession>A0A521ESG2</accession>
<protein>
    <submittedName>
        <fullName evidence="5">Peptide/nickel transport system substrate-binding protein</fullName>
    </submittedName>
</protein>
<evidence type="ECO:0000256" key="3">
    <source>
        <dbReference type="ARBA" id="ARBA00022729"/>
    </source>
</evidence>
<dbReference type="AlphaFoldDB" id="A0A521ESG2"/>
<comment type="similarity">
    <text evidence="2">Belongs to the bacterial solute-binding protein 5 family.</text>
</comment>
<reference evidence="5 6" key="1">
    <citation type="submission" date="2017-05" db="EMBL/GenBank/DDBJ databases">
        <authorList>
            <person name="Varghese N."/>
            <person name="Submissions S."/>
        </authorList>
    </citation>
    <scope>NUCLEOTIDE SEQUENCE [LARGE SCALE GENOMIC DNA]</scope>
    <source>
        <strain evidence="5 6">DSM 100094</strain>
    </source>
</reference>
<evidence type="ECO:0000256" key="2">
    <source>
        <dbReference type="ARBA" id="ARBA00005695"/>
    </source>
</evidence>
<dbReference type="GO" id="GO:1904680">
    <property type="term" value="F:peptide transmembrane transporter activity"/>
    <property type="evidence" value="ECO:0007669"/>
    <property type="project" value="TreeGrafter"/>
</dbReference>
<dbReference type="InterPro" id="IPR000914">
    <property type="entry name" value="SBP_5_dom"/>
</dbReference>
<keyword evidence="6" id="KW-1185">Reference proteome</keyword>